<feature type="compositionally biased region" description="Low complexity" evidence="1">
    <location>
        <begin position="314"/>
        <end position="329"/>
    </location>
</feature>
<feature type="domain" description="HTH arsR-type" evidence="2">
    <location>
        <begin position="1"/>
        <end position="90"/>
    </location>
</feature>
<dbReference type="InterPro" id="IPR050508">
    <property type="entry name" value="Methyltransf_Superfamily"/>
</dbReference>
<evidence type="ECO:0000313" key="3">
    <source>
        <dbReference type="EMBL" id="ABC22329.1"/>
    </source>
</evidence>
<dbReference type="InterPro" id="IPR036388">
    <property type="entry name" value="WH-like_DNA-bd_sf"/>
</dbReference>
<dbReference type="SMART" id="SM00418">
    <property type="entry name" value="HTH_ARSR"/>
    <property type="match status" value="1"/>
</dbReference>
<evidence type="ECO:0000313" key="4">
    <source>
        <dbReference type="Proteomes" id="UP000001929"/>
    </source>
</evidence>
<organism evidence="3 4">
    <name type="scientific">Rhodospirillum rubrum (strain ATCC 11170 / ATH 1.1.1 / DSM 467 / LMG 4362 / NCIMB 8255 / S1)</name>
    <dbReference type="NCBI Taxonomy" id="269796"/>
    <lineage>
        <taxon>Bacteria</taxon>
        <taxon>Pseudomonadati</taxon>
        <taxon>Pseudomonadota</taxon>
        <taxon>Alphaproteobacteria</taxon>
        <taxon>Rhodospirillales</taxon>
        <taxon>Rhodospirillaceae</taxon>
        <taxon>Rhodospirillum</taxon>
    </lineage>
</organism>
<dbReference type="PhylomeDB" id="Q2RU66"/>
<dbReference type="PANTHER" id="PTHR42912:SF93">
    <property type="entry name" value="N6-ADENOSINE-METHYLTRANSFERASE TMT1A"/>
    <property type="match status" value="1"/>
</dbReference>
<feature type="region of interest" description="Disordered" evidence="1">
    <location>
        <begin position="313"/>
        <end position="337"/>
    </location>
</feature>
<evidence type="ECO:0000256" key="1">
    <source>
        <dbReference type="SAM" id="MobiDB-lite"/>
    </source>
</evidence>
<dbReference type="InterPro" id="IPR013216">
    <property type="entry name" value="Methyltransf_11"/>
</dbReference>
<protein>
    <submittedName>
        <fullName evidence="3">Transcriptional regulator, ArsR family</fullName>
    </submittedName>
</protein>
<dbReference type="Proteomes" id="UP000001929">
    <property type="component" value="Chromosome"/>
</dbReference>
<dbReference type="PROSITE" id="PS50987">
    <property type="entry name" value="HTH_ARSR_2"/>
    <property type="match status" value="1"/>
</dbReference>
<dbReference type="SUPFAM" id="SSF46785">
    <property type="entry name" value="Winged helix' DNA-binding domain"/>
    <property type="match status" value="1"/>
</dbReference>
<dbReference type="EMBL" id="CP000230">
    <property type="protein sequence ID" value="ABC22329.1"/>
    <property type="molecule type" value="Genomic_DNA"/>
</dbReference>
<dbReference type="CDD" id="cd02440">
    <property type="entry name" value="AdoMet_MTases"/>
    <property type="match status" value="1"/>
</dbReference>
<dbReference type="Pfam" id="PF01022">
    <property type="entry name" value="HTH_5"/>
    <property type="match status" value="1"/>
</dbReference>
<dbReference type="PRINTS" id="PR00778">
    <property type="entry name" value="HTHARSR"/>
</dbReference>
<dbReference type="InterPro" id="IPR011991">
    <property type="entry name" value="ArsR-like_HTH"/>
</dbReference>
<reference evidence="3 4" key="1">
    <citation type="journal article" date="2011" name="Stand. Genomic Sci.">
        <title>Complete genome sequence of Rhodospirillum rubrum type strain (S1).</title>
        <authorList>
            <person name="Munk A.C."/>
            <person name="Copeland A."/>
            <person name="Lucas S."/>
            <person name="Lapidus A."/>
            <person name="Del Rio T.G."/>
            <person name="Barry K."/>
            <person name="Detter J.C."/>
            <person name="Hammon N."/>
            <person name="Israni S."/>
            <person name="Pitluck S."/>
            <person name="Brettin T."/>
            <person name="Bruce D."/>
            <person name="Han C."/>
            <person name="Tapia R."/>
            <person name="Gilna P."/>
            <person name="Schmutz J."/>
            <person name="Larimer F."/>
            <person name="Land M."/>
            <person name="Kyrpides N.C."/>
            <person name="Mavromatis K."/>
            <person name="Richardson P."/>
            <person name="Rohde M."/>
            <person name="Goker M."/>
            <person name="Klenk H.P."/>
            <person name="Zhang Y."/>
            <person name="Roberts G.P."/>
            <person name="Reslewic S."/>
            <person name="Schwartz D.C."/>
        </authorList>
    </citation>
    <scope>NUCLEOTIDE SEQUENCE [LARGE SCALE GENOMIC DNA]</scope>
    <source>
        <strain evidence="4">ATCC 11170 / ATH 1.1.1 / DSM 467 / LMG 4362 / NCIMB 8255 / S1</strain>
    </source>
</reference>
<dbReference type="HOGENOM" id="CLU_063642_0_0_5"/>
<dbReference type="InterPro" id="IPR036390">
    <property type="entry name" value="WH_DNA-bd_sf"/>
</dbReference>
<dbReference type="KEGG" id="rru:Rru_A1529"/>
<sequence>MEVVLSGLRAAAESTRLRLLALCAHGDLTVSDLVRILGISQPRVSRHLKVMCESGLLERIREGAWVFYRLAPQGVGAEVARSIVGMLPESDPELALDRERLATIRAARAVEAAAYFRANAAHWDDLRGLFGSDRPVEEALRGYFIDRPLEDFLDIGTGTGRILDVMSPHAERCVGIDQSREMLAVARANLERAGVRNGHVRQGDMYALPFAAASFDGIVIHQVLHFAEDPAAVIAEAARVLRPGGRLAIADLAPHQREELREEHNHRRLGFSAGEITGWCAGVGLVARDCLDLAGRELVVRLWVADRPPVATPALRSESAPSVSSSHAAFDQGSSPS</sequence>
<dbReference type="Gene3D" id="1.10.10.10">
    <property type="entry name" value="Winged helix-like DNA-binding domain superfamily/Winged helix DNA-binding domain"/>
    <property type="match status" value="1"/>
</dbReference>
<gene>
    <name evidence="3" type="ordered locus">Rru_A1529</name>
</gene>
<dbReference type="EnsemblBacteria" id="ABC22329">
    <property type="protein sequence ID" value="ABC22329"/>
    <property type="gene ID" value="Rru_A1529"/>
</dbReference>
<keyword evidence="4" id="KW-1185">Reference proteome</keyword>
<dbReference type="GO" id="GO:0003700">
    <property type="term" value="F:DNA-binding transcription factor activity"/>
    <property type="evidence" value="ECO:0007669"/>
    <property type="project" value="InterPro"/>
</dbReference>
<dbReference type="InterPro" id="IPR029063">
    <property type="entry name" value="SAM-dependent_MTases_sf"/>
</dbReference>
<proteinExistence type="predicted"/>
<dbReference type="GO" id="GO:0008757">
    <property type="term" value="F:S-adenosylmethionine-dependent methyltransferase activity"/>
    <property type="evidence" value="ECO:0007669"/>
    <property type="project" value="InterPro"/>
</dbReference>
<dbReference type="eggNOG" id="COG0640">
    <property type="taxonomic scope" value="Bacteria"/>
</dbReference>
<name>Q2RU66_RHORT</name>
<dbReference type="STRING" id="269796.Rru_A1529"/>
<dbReference type="InterPro" id="IPR001845">
    <property type="entry name" value="HTH_ArsR_DNA-bd_dom"/>
</dbReference>
<dbReference type="Pfam" id="PF08241">
    <property type="entry name" value="Methyltransf_11"/>
    <property type="match status" value="1"/>
</dbReference>
<accession>Q2RU66</accession>
<dbReference type="CDD" id="cd00090">
    <property type="entry name" value="HTH_ARSR"/>
    <property type="match status" value="1"/>
</dbReference>
<dbReference type="Gene3D" id="3.40.50.150">
    <property type="entry name" value="Vaccinia Virus protein VP39"/>
    <property type="match status" value="1"/>
</dbReference>
<dbReference type="NCBIfam" id="NF033788">
    <property type="entry name" value="HTH_metalloreg"/>
    <property type="match status" value="1"/>
</dbReference>
<dbReference type="PATRIC" id="fig|269796.9.peg.1599"/>
<dbReference type="AlphaFoldDB" id="Q2RU66"/>
<evidence type="ECO:0000259" key="2">
    <source>
        <dbReference type="PROSITE" id="PS50987"/>
    </source>
</evidence>
<dbReference type="eggNOG" id="COG2226">
    <property type="taxonomic scope" value="Bacteria"/>
</dbReference>
<dbReference type="SUPFAM" id="SSF53335">
    <property type="entry name" value="S-adenosyl-L-methionine-dependent methyltransferases"/>
    <property type="match status" value="1"/>
</dbReference>
<dbReference type="PANTHER" id="PTHR42912">
    <property type="entry name" value="METHYLTRANSFERASE"/>
    <property type="match status" value="1"/>
</dbReference>